<sequence length="314" mass="34147">MITIEMLNQSESLKGLTDAQKLAITTLSSNDEATVIGTKIGALHGQYDADILSISGISKTDGEKSYDYLKRVLGDYKTKLDGTKTLSAQLEAQKKKVTELEAKLAAGGSDEAVKQQLKDARHQVTQLQTQLTAKTGELDKAKKDYEQKEKDLQVGFAFTNATAGIKFKADVSEPVKKILLAAAKDEILAKGTPDFIDDGNGGKKLVLRDAAGNTLNNPKNNLNPYTIEELVMETSLKDVIDTGKQQPGGGTKPNPQSDHRTVNLDLSTAKTQQEADIQIENYLLSTGLTRDNVEFGNKALEIRNENNVSDLPIR</sequence>
<evidence type="ECO:0000256" key="2">
    <source>
        <dbReference type="SAM" id="MobiDB-lite"/>
    </source>
</evidence>
<keyword evidence="1" id="KW-0175">Coiled coil</keyword>
<protein>
    <submittedName>
        <fullName evidence="3">Minor structural protein</fullName>
    </submittedName>
</protein>
<reference evidence="3" key="1">
    <citation type="journal article" date="2021" name="Proc. Natl. Acad. Sci. U.S.A.">
        <title>A Catalog of Tens of Thousands of Viruses from Human Metagenomes Reveals Hidden Associations with Chronic Diseases.</title>
        <authorList>
            <person name="Tisza M.J."/>
            <person name="Buck C.B."/>
        </authorList>
    </citation>
    <scope>NUCLEOTIDE SEQUENCE</scope>
    <source>
        <strain evidence="3">Cts9u10</strain>
    </source>
</reference>
<proteinExistence type="predicted"/>
<evidence type="ECO:0000313" key="3">
    <source>
        <dbReference type="EMBL" id="DAD99488.1"/>
    </source>
</evidence>
<dbReference type="EMBL" id="BK015286">
    <property type="protein sequence ID" value="DAD99488.1"/>
    <property type="molecule type" value="Genomic_DNA"/>
</dbReference>
<organism evidence="3">
    <name type="scientific">Myoviridae sp. cts9u10</name>
    <dbReference type="NCBI Taxonomy" id="2825187"/>
    <lineage>
        <taxon>Viruses</taxon>
        <taxon>Duplodnaviria</taxon>
        <taxon>Heunggongvirae</taxon>
        <taxon>Uroviricota</taxon>
        <taxon>Caudoviricetes</taxon>
    </lineage>
</organism>
<feature type="region of interest" description="Disordered" evidence="2">
    <location>
        <begin position="241"/>
        <end position="261"/>
    </location>
</feature>
<evidence type="ECO:0000256" key="1">
    <source>
        <dbReference type="SAM" id="Coils"/>
    </source>
</evidence>
<feature type="coiled-coil region" evidence="1">
    <location>
        <begin position="83"/>
        <end position="151"/>
    </location>
</feature>
<name>A0A8S5NZ71_9CAUD</name>
<accession>A0A8S5NZ71</accession>